<evidence type="ECO:0000313" key="2">
    <source>
        <dbReference type="EMBL" id="EMS48775.1"/>
    </source>
</evidence>
<dbReference type="AlphaFoldDB" id="M7Z8Q3"/>
<feature type="region of interest" description="Disordered" evidence="1">
    <location>
        <begin position="1"/>
        <end position="30"/>
    </location>
</feature>
<reference evidence="2" key="1">
    <citation type="journal article" date="2013" name="Nature">
        <title>Draft genome of the wheat A-genome progenitor Triticum urartu.</title>
        <authorList>
            <person name="Ling H.Q."/>
            <person name="Zhao S."/>
            <person name="Liu D."/>
            <person name="Wang J."/>
            <person name="Sun H."/>
            <person name="Zhang C."/>
            <person name="Fan H."/>
            <person name="Li D."/>
            <person name="Dong L."/>
            <person name="Tao Y."/>
            <person name="Gao C."/>
            <person name="Wu H."/>
            <person name="Li Y."/>
            <person name="Cui Y."/>
            <person name="Guo X."/>
            <person name="Zheng S."/>
            <person name="Wang B."/>
            <person name="Yu K."/>
            <person name="Liang Q."/>
            <person name="Yang W."/>
            <person name="Lou X."/>
            <person name="Chen J."/>
            <person name="Feng M."/>
            <person name="Jian J."/>
            <person name="Zhang X."/>
            <person name="Luo G."/>
            <person name="Jiang Y."/>
            <person name="Liu J."/>
            <person name="Wang Z."/>
            <person name="Sha Y."/>
            <person name="Zhang B."/>
            <person name="Wu H."/>
            <person name="Tang D."/>
            <person name="Shen Q."/>
            <person name="Xue P."/>
            <person name="Zou S."/>
            <person name="Wang X."/>
            <person name="Liu X."/>
            <person name="Wang F."/>
            <person name="Yang Y."/>
            <person name="An X."/>
            <person name="Dong Z."/>
            <person name="Zhang K."/>
            <person name="Zhang X."/>
            <person name="Luo M.C."/>
            <person name="Dvorak J."/>
            <person name="Tong Y."/>
            <person name="Wang J."/>
            <person name="Yang H."/>
            <person name="Li Z."/>
            <person name="Wang D."/>
            <person name="Zhang A."/>
            <person name="Wang J."/>
        </authorList>
    </citation>
    <scope>NUCLEOTIDE SEQUENCE</scope>
</reference>
<dbReference type="EMBL" id="KD250051">
    <property type="protein sequence ID" value="EMS48775.1"/>
    <property type="molecule type" value="Genomic_DNA"/>
</dbReference>
<protein>
    <submittedName>
        <fullName evidence="2">Uncharacterized protein</fullName>
    </submittedName>
</protein>
<organism evidence="2">
    <name type="scientific">Triticum urartu</name>
    <name type="common">Red wild einkorn</name>
    <name type="synonym">Crithodium urartu</name>
    <dbReference type="NCBI Taxonomy" id="4572"/>
    <lineage>
        <taxon>Eukaryota</taxon>
        <taxon>Viridiplantae</taxon>
        <taxon>Streptophyta</taxon>
        <taxon>Embryophyta</taxon>
        <taxon>Tracheophyta</taxon>
        <taxon>Spermatophyta</taxon>
        <taxon>Magnoliopsida</taxon>
        <taxon>Liliopsida</taxon>
        <taxon>Poales</taxon>
        <taxon>Poaceae</taxon>
        <taxon>BOP clade</taxon>
        <taxon>Pooideae</taxon>
        <taxon>Triticodae</taxon>
        <taxon>Triticeae</taxon>
        <taxon>Triticinae</taxon>
        <taxon>Triticum</taxon>
    </lineage>
</organism>
<feature type="region of interest" description="Disordered" evidence="1">
    <location>
        <begin position="109"/>
        <end position="142"/>
    </location>
</feature>
<feature type="compositionally biased region" description="Basic and acidic residues" evidence="1">
    <location>
        <begin position="132"/>
        <end position="142"/>
    </location>
</feature>
<accession>M7Z8Q3</accession>
<name>M7Z8Q3_TRIUA</name>
<evidence type="ECO:0000256" key="1">
    <source>
        <dbReference type="SAM" id="MobiDB-lite"/>
    </source>
</evidence>
<gene>
    <name evidence="2" type="ORF">TRIUR3_26706</name>
</gene>
<proteinExistence type="predicted"/>
<sequence length="142" mass="14772">MVEVRASLKNSSRSVYGAKDGAGGQRAGEAPVAQIAGDPAGRIGEAEAAARSGGFDRPRRRAAWLGTATGRQLSMMQKAGRGEAQDLDGSSLQIVATVAYAMKRGQPRAEVKQRRLNGDRGVAKPTGGLAKRTGDVARNEPA</sequence>
<feature type="compositionally biased region" description="Basic and acidic residues" evidence="1">
    <location>
        <begin position="109"/>
        <end position="122"/>
    </location>
</feature>